<protein>
    <submittedName>
        <fullName evidence="1">DUF459 domain-containing protein</fullName>
    </submittedName>
</protein>
<dbReference type="PANTHER" id="PTHR30383:SF24">
    <property type="entry name" value="THIOESTERASE 1_PROTEASE 1_LYSOPHOSPHOLIPASE L1"/>
    <property type="match status" value="1"/>
</dbReference>
<dbReference type="Pfam" id="PF04311">
    <property type="entry name" value="DUF459"/>
    <property type="match status" value="1"/>
</dbReference>
<proteinExistence type="predicted"/>
<sequence length="326" mass="37773">MKKVIGDNVSRSILTFYLVFAMLITLNSNKISLWTSQKQLKRENFLSYMVLTSAEKIEAMKSFLNKTLKRENFNENHKEIIPYEELTKPNSEEKKKGEENNKSGTIALLPPYRFLIIGDSFVAVSGGVGEIIENELLNYKETTVKRLGVVSSGLSRRDYFDWYKKAEELINEFSPNIVIVMIGSNDAQTITGPDGKKVASYGDENWNEQYKIRVSELLKIFKEREIVIFWIGLPIMKEERYSSRIKNINNIYEEQCSKNNAYFFPTWNIFADEQGRYKPFLKDENGVNQALRQEDGIHMTYFGGKILVREFMSSLKEKIGLEPIDQ</sequence>
<comment type="caution">
    <text evidence="1">The sequence shown here is derived from an EMBL/GenBank/DDBJ whole genome shotgun (WGS) entry which is preliminary data.</text>
</comment>
<reference evidence="1" key="1">
    <citation type="journal article" date="2020" name="mSystems">
        <title>Genome- and Community-Level Interaction Insights into Carbon Utilization and Element Cycling Functions of Hydrothermarchaeota in Hydrothermal Sediment.</title>
        <authorList>
            <person name="Zhou Z."/>
            <person name="Liu Y."/>
            <person name="Xu W."/>
            <person name="Pan J."/>
            <person name="Luo Z.H."/>
            <person name="Li M."/>
        </authorList>
    </citation>
    <scope>NUCLEOTIDE SEQUENCE [LARGE SCALE GENOMIC DNA]</scope>
    <source>
        <strain evidence="1">SpSt-1042</strain>
    </source>
</reference>
<organism evidence="1">
    <name type="scientific">candidate division CPR3 bacterium</name>
    <dbReference type="NCBI Taxonomy" id="2268181"/>
    <lineage>
        <taxon>Bacteria</taxon>
        <taxon>Bacteria division CPR3</taxon>
    </lineage>
</organism>
<dbReference type="SUPFAM" id="SSF52266">
    <property type="entry name" value="SGNH hydrolase"/>
    <property type="match status" value="1"/>
</dbReference>
<gene>
    <name evidence="1" type="ORF">ENL96_01500</name>
</gene>
<dbReference type="InterPro" id="IPR007407">
    <property type="entry name" value="DUF459"/>
</dbReference>
<dbReference type="AlphaFoldDB" id="A0A7C5UVK9"/>
<dbReference type="Gene3D" id="3.40.50.1110">
    <property type="entry name" value="SGNH hydrolase"/>
    <property type="match status" value="1"/>
</dbReference>
<dbReference type="InterPro" id="IPR036514">
    <property type="entry name" value="SGNH_hydro_sf"/>
</dbReference>
<dbReference type="EMBL" id="DRVY01000046">
    <property type="protein sequence ID" value="HHR92167.1"/>
    <property type="molecule type" value="Genomic_DNA"/>
</dbReference>
<dbReference type="InterPro" id="IPR051532">
    <property type="entry name" value="Ester_Hydrolysis_Enzymes"/>
</dbReference>
<dbReference type="GO" id="GO:0004622">
    <property type="term" value="F:phosphatidylcholine lysophospholipase activity"/>
    <property type="evidence" value="ECO:0007669"/>
    <property type="project" value="TreeGrafter"/>
</dbReference>
<evidence type="ECO:0000313" key="1">
    <source>
        <dbReference type="EMBL" id="HHR92167.1"/>
    </source>
</evidence>
<accession>A0A7C5UVK9</accession>
<dbReference type="PANTHER" id="PTHR30383">
    <property type="entry name" value="THIOESTERASE 1/PROTEASE 1/LYSOPHOSPHOLIPASE L1"/>
    <property type="match status" value="1"/>
</dbReference>
<name>A0A7C5UVK9_UNCC3</name>